<keyword evidence="2" id="KW-0863">Zinc-finger</keyword>
<dbReference type="PANTHER" id="PTHR23323:SF26">
    <property type="entry name" value="VACUOLAR PROTEIN SORTING-ASSOCIATED PROTEIN 18 HOMOLOG"/>
    <property type="match status" value="1"/>
</dbReference>
<dbReference type="Proteomes" id="UP000660262">
    <property type="component" value="Unassembled WGS sequence"/>
</dbReference>
<dbReference type="OrthoDB" id="1845386at2759"/>
<dbReference type="GO" id="GO:0030674">
    <property type="term" value="F:protein-macromolecule adaptor activity"/>
    <property type="evidence" value="ECO:0007669"/>
    <property type="project" value="TreeGrafter"/>
</dbReference>
<feature type="region of interest" description="Disordered" evidence="5">
    <location>
        <begin position="476"/>
        <end position="514"/>
    </location>
</feature>
<sequence>MDPSLWNHSNNNMGGVDGSESAHASHVSSSSHDVSSAASFDVAFGAFGPSYGGGGTGVGGVSSSMSMSSAVNLGASGASLFTMDFVSDLTHGQAYCCVCVNSVLYAGTRDGHLNRLDLSTGEASSFELAKVLHTGPNATEALVRPFASPSGRHVIVSVRVGNASTPLATSAETYYLRPGWKKVKPLLKLKGHFISAVAWPFDEPANSTGYCLVGTEEGKLLEVVVGDDRTEASAPSGVKERSCKLLFDVNTVRGGAVDEAEALASLGAADGGTSATGVAASSSTSEDADSSAVGQDPGAVTVIPPHPEPIRGLRRVRRRHFDRTSQRTWVLVSTPRRLFVFAPLDAVGAKPTHDAASGNTESLEALFTYHAADPRRRCRCLEMPCDQPYGASSHLPYPGAGLGSLVSWPTNAGAEASHGDGEGEVLFEWLTCPGVLSLTLAAGRHAASALDECLRDQSANPTTALFARKTLLKYPPPLRDDVEEPDQFEGAGGGGGTRRHTLTTTSSATSSPPPTPYTPYIALSLKHHAVFIKPTEVVVVNRVSTATALRCSSSRAGALGPGGAGAGVGERFRCGFVDELGMCYVLGRSAVYELAYDPDAVGRDIWRAHLALRQFDEARALARTDAQRACVATAEAEERLAQGNVRAAALLWAQAGIAHVPFEEAALRIVAAEEAQRAKQQEDVSVGGGGGGDSGAVSALAAYLSAVLDSLPASSRMQRCMVCTWLLECHLEHWDAANSADCRASGEPGEGTARAARSLVSFLEQRHGDLDRETAHRLLLSHGSRDACRRLSELHGDLEDVLASHAHERDGEGILRALRRPGTPVELLYRYASSAFALLPERAVDVFLVFPTHAVDVEQLLPALTAPGVSGSVDASAQRTAAAIRYLETLWRRDGVELRSVHDALVSLYAGSAHEGNLMHYLSAASEGYPRPLYDAAAALRLCVERRLRRPAVTLYAKLGLHDEAVDLALGGGAASEWRRVGGWEPDVELAKSIADSAGENAGDAGDEATVRRRLWLKIAVHVMTAGGYDDEAEVGDGGIGEGTEDGDAPTRRAAAAAARASAVLSEAGGHVRIEDLLPYFPDRAPVDSFRDPVCDALESYDERLRHLRDEMDASTEVAERLRRECERLSEATMTLPRGKRCDATGQPLLEKSRTTGPYGCSPFFAFPCGHAFLAAPLAKLVCRRDVGLRGSLVRTMGRLRDLGCRAPSDILNELRAKLDDALGSECPLCGDMASNCLARPLVQSRREKERWKLGS</sequence>
<dbReference type="GO" id="GO:0006904">
    <property type="term" value="P:vesicle docking involved in exocytosis"/>
    <property type="evidence" value="ECO:0007669"/>
    <property type="project" value="TreeGrafter"/>
</dbReference>
<keyword evidence="8" id="KW-1185">Reference proteome</keyword>
<evidence type="ECO:0000256" key="1">
    <source>
        <dbReference type="ARBA" id="ARBA00022723"/>
    </source>
</evidence>
<feature type="compositionally biased region" description="Low complexity" evidence="5">
    <location>
        <begin position="272"/>
        <end position="285"/>
    </location>
</feature>
<feature type="compositionally biased region" description="Low complexity" evidence="5">
    <location>
        <begin position="18"/>
        <end position="28"/>
    </location>
</feature>
<dbReference type="EMBL" id="BNJQ01000002">
    <property type="protein sequence ID" value="GHP02110.1"/>
    <property type="molecule type" value="Genomic_DNA"/>
</dbReference>
<dbReference type="InterPro" id="IPR007810">
    <property type="entry name" value="Pep3/Vps18_beta-prop"/>
</dbReference>
<evidence type="ECO:0000256" key="5">
    <source>
        <dbReference type="SAM" id="MobiDB-lite"/>
    </source>
</evidence>
<reference evidence="7" key="1">
    <citation type="submission" date="2020-10" db="EMBL/GenBank/DDBJ databases">
        <title>Unveiling of a novel bifunctional photoreceptor, Dualchrome1, isolated from a cosmopolitan green alga.</title>
        <authorList>
            <person name="Suzuki S."/>
            <person name="Kawachi M."/>
        </authorList>
    </citation>
    <scope>NUCLEOTIDE SEQUENCE</scope>
    <source>
        <strain evidence="7">NIES 2893</strain>
    </source>
</reference>
<feature type="region of interest" description="Disordered" evidence="5">
    <location>
        <begin position="272"/>
        <end position="309"/>
    </location>
</feature>
<evidence type="ECO:0000313" key="8">
    <source>
        <dbReference type="Proteomes" id="UP000660262"/>
    </source>
</evidence>
<keyword evidence="3" id="KW-0862">Zinc</keyword>
<gene>
    <name evidence="7" type="ORF">PPROV_000086600</name>
</gene>
<feature type="coiled-coil region" evidence="4">
    <location>
        <begin position="1098"/>
        <end position="1132"/>
    </location>
</feature>
<name>A0A830H7V6_9CHLO</name>
<accession>A0A830H7V6</accession>
<evidence type="ECO:0000259" key="6">
    <source>
        <dbReference type="Pfam" id="PF05131"/>
    </source>
</evidence>
<proteinExistence type="predicted"/>
<dbReference type="GO" id="GO:0008270">
    <property type="term" value="F:zinc ion binding"/>
    <property type="evidence" value="ECO:0007669"/>
    <property type="project" value="UniProtKB-KW"/>
</dbReference>
<dbReference type="GO" id="GO:0007032">
    <property type="term" value="P:endosome organization"/>
    <property type="evidence" value="ECO:0007669"/>
    <property type="project" value="TreeGrafter"/>
</dbReference>
<keyword evidence="4" id="KW-0175">Coiled coil</keyword>
<dbReference type="PANTHER" id="PTHR23323">
    <property type="entry name" value="VACUOLAR PROTEIN SORTING-ASSOCIATED PROTEIN"/>
    <property type="match status" value="1"/>
</dbReference>
<evidence type="ECO:0000256" key="3">
    <source>
        <dbReference type="ARBA" id="ARBA00022833"/>
    </source>
</evidence>
<dbReference type="Pfam" id="PF05131">
    <property type="entry name" value="Pep3_Vps18"/>
    <property type="match status" value="1"/>
</dbReference>
<dbReference type="GO" id="GO:0048284">
    <property type="term" value="P:organelle fusion"/>
    <property type="evidence" value="ECO:0007669"/>
    <property type="project" value="TreeGrafter"/>
</dbReference>
<comment type="caution">
    <text evidence="7">The sequence shown here is derived from an EMBL/GenBank/DDBJ whole genome shotgun (WGS) entry which is preliminary data.</text>
</comment>
<dbReference type="AlphaFoldDB" id="A0A830H7V6"/>
<evidence type="ECO:0000256" key="4">
    <source>
        <dbReference type="SAM" id="Coils"/>
    </source>
</evidence>
<feature type="region of interest" description="Disordered" evidence="5">
    <location>
        <begin position="1"/>
        <end position="28"/>
    </location>
</feature>
<keyword evidence="1" id="KW-0479">Metal-binding</keyword>
<dbReference type="GO" id="GO:0030897">
    <property type="term" value="C:HOPS complex"/>
    <property type="evidence" value="ECO:0007669"/>
    <property type="project" value="TreeGrafter"/>
</dbReference>
<protein>
    <recommendedName>
        <fullName evidence="6">Pep3/Vps18 beta-propeller domain-containing protein</fullName>
    </recommendedName>
</protein>
<feature type="compositionally biased region" description="Polar residues" evidence="5">
    <location>
        <begin position="1"/>
        <end position="13"/>
    </location>
</feature>
<dbReference type="GO" id="GO:0007033">
    <property type="term" value="P:vacuole organization"/>
    <property type="evidence" value="ECO:0007669"/>
    <property type="project" value="TreeGrafter"/>
</dbReference>
<evidence type="ECO:0000256" key="2">
    <source>
        <dbReference type="ARBA" id="ARBA00022771"/>
    </source>
</evidence>
<organism evidence="7 8">
    <name type="scientific">Pycnococcus provasolii</name>
    <dbReference type="NCBI Taxonomy" id="41880"/>
    <lineage>
        <taxon>Eukaryota</taxon>
        <taxon>Viridiplantae</taxon>
        <taxon>Chlorophyta</taxon>
        <taxon>Pseudoscourfieldiophyceae</taxon>
        <taxon>Pseudoscourfieldiales</taxon>
        <taxon>Pycnococcaceae</taxon>
        <taxon>Pycnococcus</taxon>
    </lineage>
</organism>
<feature type="domain" description="Pep3/Vps18 beta-propeller" evidence="6">
    <location>
        <begin position="96"/>
        <end position="544"/>
    </location>
</feature>
<dbReference type="GO" id="GO:0005768">
    <property type="term" value="C:endosome"/>
    <property type="evidence" value="ECO:0007669"/>
    <property type="project" value="TreeGrafter"/>
</dbReference>
<evidence type="ECO:0000313" key="7">
    <source>
        <dbReference type="EMBL" id="GHP02110.1"/>
    </source>
</evidence>